<feature type="compositionally biased region" description="Polar residues" evidence="1">
    <location>
        <begin position="394"/>
        <end position="405"/>
    </location>
</feature>
<comment type="caution">
    <text evidence="2">The sequence shown here is derived from an EMBL/GenBank/DDBJ whole genome shotgun (WGS) entry which is preliminary data.</text>
</comment>
<proteinExistence type="predicted"/>
<dbReference type="AlphaFoldDB" id="A0A8H5LRR9"/>
<keyword evidence="3" id="KW-1185">Reference proteome</keyword>
<accession>A0A8H5LRR9</accession>
<dbReference type="Proteomes" id="UP000559256">
    <property type="component" value="Unassembled WGS sequence"/>
</dbReference>
<evidence type="ECO:0000313" key="2">
    <source>
        <dbReference type="EMBL" id="KAF5367103.1"/>
    </source>
</evidence>
<sequence length="412" mass="44618">MPLLSQRRKESQTTPGRCSTRPGPRLPQSSLWIWSDQPTADGPFAFRCNITVPSGTTVKSAEVLIIADNEYSLWLNGCFIGSGDDYTRAQNFTIDHIPGPSDHVLVAVYAAGGNTSVPTSGVAAALQVISVDRQGRKYVTPAVTDGGWKYAPDHLDTLDGFEYPNYSDSTNFWKGATVEYPWGQGPWNTPSVEPIASRRGTRSRGSPGTSCPVDFECPAIDNSAVSLNDAHWIWTTESDRPASFRTFRYNVELPDDSTFAYAEILMTCDDAYSLFVNGRYIGTGDSSIHAQRYNVTADDVPDNDDSILLAVYANGGDAAGLISAARITSIDDCGCLRQTNVNTDSNWKWSNNTSRRSVLIGTNDSKRHGWSKVADEGGLNLAQNGIWNAPAADTTLTPVGSTQRLQGAPRGA</sequence>
<feature type="region of interest" description="Disordered" evidence="1">
    <location>
        <begin position="1"/>
        <end position="26"/>
    </location>
</feature>
<evidence type="ECO:0000313" key="3">
    <source>
        <dbReference type="Proteomes" id="UP000559256"/>
    </source>
</evidence>
<evidence type="ECO:0000256" key="1">
    <source>
        <dbReference type="SAM" id="MobiDB-lite"/>
    </source>
</evidence>
<gene>
    <name evidence="2" type="ORF">D9758_003954</name>
</gene>
<feature type="region of interest" description="Disordered" evidence="1">
    <location>
        <begin position="392"/>
        <end position="412"/>
    </location>
</feature>
<dbReference type="OrthoDB" id="10036721at2759"/>
<dbReference type="EMBL" id="JAACJM010000020">
    <property type="protein sequence ID" value="KAF5367103.1"/>
    <property type="molecule type" value="Genomic_DNA"/>
</dbReference>
<name>A0A8H5LRR9_9AGAR</name>
<protein>
    <submittedName>
        <fullName evidence="2">Uncharacterized protein</fullName>
    </submittedName>
</protein>
<dbReference type="Gene3D" id="2.60.120.260">
    <property type="entry name" value="Galactose-binding domain-like"/>
    <property type="match status" value="2"/>
</dbReference>
<organism evidence="2 3">
    <name type="scientific">Tetrapyrgos nigripes</name>
    <dbReference type="NCBI Taxonomy" id="182062"/>
    <lineage>
        <taxon>Eukaryota</taxon>
        <taxon>Fungi</taxon>
        <taxon>Dikarya</taxon>
        <taxon>Basidiomycota</taxon>
        <taxon>Agaricomycotina</taxon>
        <taxon>Agaricomycetes</taxon>
        <taxon>Agaricomycetidae</taxon>
        <taxon>Agaricales</taxon>
        <taxon>Marasmiineae</taxon>
        <taxon>Marasmiaceae</taxon>
        <taxon>Tetrapyrgos</taxon>
    </lineage>
</organism>
<reference evidence="2 3" key="1">
    <citation type="journal article" date="2020" name="ISME J.">
        <title>Uncovering the hidden diversity of litter-decomposition mechanisms in mushroom-forming fungi.</title>
        <authorList>
            <person name="Floudas D."/>
            <person name="Bentzer J."/>
            <person name="Ahren D."/>
            <person name="Johansson T."/>
            <person name="Persson P."/>
            <person name="Tunlid A."/>
        </authorList>
    </citation>
    <scope>NUCLEOTIDE SEQUENCE [LARGE SCALE GENOMIC DNA]</scope>
    <source>
        <strain evidence="2 3">CBS 291.85</strain>
    </source>
</reference>